<reference evidence="3 4" key="1">
    <citation type="journal article" date="2023" name="Plants (Basel)">
        <title>Bridging the Gap: Combining Genomics and Transcriptomics Approaches to Understand Stylosanthes scabra, an Orphan Legume from the Brazilian Caatinga.</title>
        <authorList>
            <person name="Ferreira-Neto J.R.C."/>
            <person name="da Silva M.D."/>
            <person name="Binneck E."/>
            <person name="de Melo N.F."/>
            <person name="da Silva R.H."/>
            <person name="de Melo A.L.T.M."/>
            <person name="Pandolfi V."/>
            <person name="Bustamante F.O."/>
            <person name="Brasileiro-Vidal A.C."/>
            <person name="Benko-Iseppon A.M."/>
        </authorList>
    </citation>
    <scope>NUCLEOTIDE SEQUENCE [LARGE SCALE GENOMIC DNA]</scope>
    <source>
        <tissue evidence="3">Leaves</tissue>
    </source>
</reference>
<evidence type="ECO:0000313" key="3">
    <source>
        <dbReference type="EMBL" id="MED6145756.1"/>
    </source>
</evidence>
<evidence type="ECO:0000313" key="4">
    <source>
        <dbReference type="Proteomes" id="UP001341840"/>
    </source>
</evidence>
<organism evidence="3 4">
    <name type="scientific">Stylosanthes scabra</name>
    <dbReference type="NCBI Taxonomy" id="79078"/>
    <lineage>
        <taxon>Eukaryota</taxon>
        <taxon>Viridiplantae</taxon>
        <taxon>Streptophyta</taxon>
        <taxon>Embryophyta</taxon>
        <taxon>Tracheophyta</taxon>
        <taxon>Spermatophyta</taxon>
        <taxon>Magnoliopsida</taxon>
        <taxon>eudicotyledons</taxon>
        <taxon>Gunneridae</taxon>
        <taxon>Pentapetalae</taxon>
        <taxon>rosids</taxon>
        <taxon>fabids</taxon>
        <taxon>Fabales</taxon>
        <taxon>Fabaceae</taxon>
        <taxon>Papilionoideae</taxon>
        <taxon>50 kb inversion clade</taxon>
        <taxon>dalbergioids sensu lato</taxon>
        <taxon>Dalbergieae</taxon>
        <taxon>Pterocarpus clade</taxon>
        <taxon>Stylosanthes</taxon>
    </lineage>
</organism>
<accession>A0ABU6TAN5</accession>
<dbReference type="EMBL" id="JASCZI010090732">
    <property type="protein sequence ID" value="MED6145756.1"/>
    <property type="molecule type" value="Genomic_DNA"/>
</dbReference>
<protein>
    <recommendedName>
        <fullName evidence="2">Aminotransferase-like plant mobile domain-containing protein</fullName>
    </recommendedName>
</protein>
<feature type="compositionally biased region" description="Basic and acidic residues" evidence="1">
    <location>
        <begin position="12"/>
        <end position="22"/>
    </location>
</feature>
<name>A0ABU6TAN5_9FABA</name>
<feature type="domain" description="Aminotransferase-like plant mobile" evidence="2">
    <location>
        <begin position="68"/>
        <end position="236"/>
    </location>
</feature>
<gene>
    <name evidence="3" type="ORF">PIB30_028209</name>
</gene>
<dbReference type="Pfam" id="PF10536">
    <property type="entry name" value="PMD"/>
    <property type="match status" value="1"/>
</dbReference>
<dbReference type="Proteomes" id="UP001341840">
    <property type="component" value="Unassembled WGS sequence"/>
</dbReference>
<evidence type="ECO:0000256" key="1">
    <source>
        <dbReference type="SAM" id="MobiDB-lite"/>
    </source>
</evidence>
<proteinExistence type="predicted"/>
<feature type="region of interest" description="Disordered" evidence="1">
    <location>
        <begin position="1"/>
        <end position="22"/>
    </location>
</feature>
<comment type="caution">
    <text evidence="3">The sequence shown here is derived from an EMBL/GenBank/DDBJ whole genome shotgun (WGS) entry which is preliminary data.</text>
</comment>
<dbReference type="InterPro" id="IPR019557">
    <property type="entry name" value="AminoTfrase-like_pln_mobile"/>
</dbReference>
<sequence length="262" mass="30337">MESPQIKGKAVQRKESNPTKDQGHAFKCVPLSVNVIFEKCIKKDPQKMAIVEKLGFGSLQYLPNDYLKHRVLMQLFKRFNTNYNTIHVVAGEVEITTEKIGKTFGLKYTGITYPEKVTTKGLSEEDERIFKFFQSKSQAALKELIFNTLIDSEANRDKFRRAFLLYIQKCFFLPISAPNVTPRALPTIFDLQNTRKKNWALHIHNFLLEEIEKAKENNASSVSGCCFALMVIYFYETHFGKNSQDVEARPSWIQYWTGETLW</sequence>
<keyword evidence="4" id="KW-1185">Reference proteome</keyword>
<evidence type="ECO:0000259" key="2">
    <source>
        <dbReference type="Pfam" id="PF10536"/>
    </source>
</evidence>
<dbReference type="PANTHER" id="PTHR34835">
    <property type="entry name" value="OS07G0283600 PROTEIN-RELATED"/>
    <property type="match status" value="1"/>
</dbReference>